<feature type="compositionally biased region" description="Acidic residues" evidence="1">
    <location>
        <begin position="403"/>
        <end position="417"/>
    </location>
</feature>
<feature type="compositionally biased region" description="Low complexity" evidence="1">
    <location>
        <begin position="389"/>
        <end position="402"/>
    </location>
</feature>
<protein>
    <submittedName>
        <fullName evidence="2">Uncharacterized protein</fullName>
    </submittedName>
</protein>
<dbReference type="EMBL" id="JAQQWI010000016">
    <property type="protein sequence ID" value="KAK8009378.1"/>
    <property type="molecule type" value="Genomic_DNA"/>
</dbReference>
<accession>A0ABR1RGP5</accession>
<keyword evidence="3" id="KW-1185">Reference proteome</keyword>
<reference evidence="2 3" key="1">
    <citation type="submission" date="2023-01" db="EMBL/GenBank/DDBJ databases">
        <title>Analysis of 21 Apiospora genomes using comparative genomics revels a genus with tremendous synthesis potential of carbohydrate active enzymes and secondary metabolites.</title>
        <authorList>
            <person name="Sorensen T."/>
        </authorList>
    </citation>
    <scope>NUCLEOTIDE SEQUENCE [LARGE SCALE GENOMIC DNA]</scope>
    <source>
        <strain evidence="2 3">CBS 20057</strain>
    </source>
</reference>
<feature type="compositionally biased region" description="Low complexity" evidence="1">
    <location>
        <begin position="92"/>
        <end position="105"/>
    </location>
</feature>
<gene>
    <name evidence="2" type="ORF">PG991_011929</name>
</gene>
<feature type="region of interest" description="Disordered" evidence="1">
    <location>
        <begin position="221"/>
        <end position="278"/>
    </location>
</feature>
<feature type="region of interest" description="Disordered" evidence="1">
    <location>
        <begin position="91"/>
        <end position="113"/>
    </location>
</feature>
<comment type="caution">
    <text evidence="2">The sequence shown here is derived from an EMBL/GenBank/DDBJ whole genome shotgun (WGS) entry which is preliminary data.</text>
</comment>
<feature type="region of interest" description="Disordered" evidence="1">
    <location>
        <begin position="357"/>
        <end position="417"/>
    </location>
</feature>
<dbReference type="Proteomes" id="UP001396898">
    <property type="component" value="Unassembled WGS sequence"/>
</dbReference>
<sequence length="456" mass="50511">MALRILLPKISAFGLSQITTPEPLSPISKRKLRHLLPSSPVAAPSPQCPPPPREPYPFLWQCCSCYTTYRFSTTRRCLLCSHNYCTREVAFGSSSSNPSSSQTSSGGNGKKRRRRNKYCRTEFDYEGWAAWGAWRRGHALGIESTREADADAELKERERKFVKKTHDCFAHCDFPSQCFHTQIRVLEDELRGEEERAAIAKVGVGEILGAYAVAPLSGRDVKAGSGEVEDEDRLELNLARDLPEDDEETSPFFYDERKSQSNGGSGNGRDITSSKPGYPVVIPGLTTTSPAVDATQLTRDELFALIDEDDDMMAFEDSKAGQRAGASSRLLMRHPHRNNSTERVDWAGDLEMGFLDDLAESGSDDDSGSDEDSTYEYAAEHQHRGRPTSSGSDVSSASASSSEWEDIEDDDEDEEVMEDVFVDAMGFKGVEEEGEEGVPLRDFRGATHMFRIEAGP</sequence>
<name>A0ABR1RGP5_9PEZI</name>
<organism evidence="2 3">
    <name type="scientific">Apiospora marii</name>
    <dbReference type="NCBI Taxonomy" id="335849"/>
    <lineage>
        <taxon>Eukaryota</taxon>
        <taxon>Fungi</taxon>
        <taxon>Dikarya</taxon>
        <taxon>Ascomycota</taxon>
        <taxon>Pezizomycotina</taxon>
        <taxon>Sordariomycetes</taxon>
        <taxon>Xylariomycetidae</taxon>
        <taxon>Amphisphaeriales</taxon>
        <taxon>Apiosporaceae</taxon>
        <taxon>Apiospora</taxon>
    </lineage>
</organism>
<evidence type="ECO:0000313" key="3">
    <source>
        <dbReference type="Proteomes" id="UP001396898"/>
    </source>
</evidence>
<proteinExistence type="predicted"/>
<feature type="compositionally biased region" description="Acidic residues" evidence="1">
    <location>
        <begin position="357"/>
        <end position="374"/>
    </location>
</feature>
<evidence type="ECO:0000313" key="2">
    <source>
        <dbReference type="EMBL" id="KAK8009378.1"/>
    </source>
</evidence>
<evidence type="ECO:0000256" key="1">
    <source>
        <dbReference type="SAM" id="MobiDB-lite"/>
    </source>
</evidence>